<sequence length="201" mass="21320">TLGIGGGLGHDRSTVAGGAGRVNSDSQVLAVYGSVAPAQGLFVDGMLARGWLDYSLRRLDAGAGALATADRTGTFTTGALSSGIDRTTGALRWSLYGRAEYLSGRLGRYVEEGAGIYNLRFDDRTLESVTGALGVRLGWQRPLPFGVLTGRLRTEWLHEFTDGTRQGLDYADVAGPAYYSLIASGWSREQLLFAPGIGLTL</sequence>
<comment type="caution">
    <text evidence="2">The sequence shown here is derived from an EMBL/GenBank/DDBJ whole genome shotgun (WGS) entry which is preliminary data.</text>
</comment>
<name>A0A147J3Z2_9SPHN</name>
<gene>
    <name evidence="2" type="ORF">NS258_17770</name>
</gene>
<dbReference type="NCBIfam" id="TIGR01414">
    <property type="entry name" value="autotrans_barl"/>
    <property type="match status" value="1"/>
</dbReference>
<feature type="non-terminal residue" evidence="2">
    <location>
        <position position="1"/>
    </location>
</feature>
<feature type="non-terminal residue" evidence="2">
    <location>
        <position position="201"/>
    </location>
</feature>
<dbReference type="EMBL" id="LDTC01000238">
    <property type="protein sequence ID" value="KTW04735.1"/>
    <property type="molecule type" value="Genomic_DNA"/>
</dbReference>
<proteinExistence type="predicted"/>
<dbReference type="InterPro" id="IPR005546">
    <property type="entry name" value="Autotransporte_beta"/>
</dbReference>
<dbReference type="InterPro" id="IPR006315">
    <property type="entry name" value="OM_autotransptr_brl_dom"/>
</dbReference>
<dbReference type="SUPFAM" id="SSF103515">
    <property type="entry name" value="Autotransporter"/>
    <property type="match status" value="1"/>
</dbReference>
<reference evidence="2 3" key="1">
    <citation type="journal article" date="2016" name="Front. Microbiol.">
        <title>Genomic Resource of Rice Seed Associated Bacteria.</title>
        <authorList>
            <person name="Midha S."/>
            <person name="Bansal K."/>
            <person name="Sharma S."/>
            <person name="Kumar N."/>
            <person name="Patil P.P."/>
            <person name="Chaudhry V."/>
            <person name="Patil P.B."/>
        </authorList>
    </citation>
    <scope>NUCLEOTIDE SEQUENCE [LARGE SCALE GENOMIC DNA]</scope>
    <source>
        <strain evidence="2 3">NS258</strain>
    </source>
</reference>
<evidence type="ECO:0000259" key="1">
    <source>
        <dbReference type="PROSITE" id="PS51208"/>
    </source>
</evidence>
<evidence type="ECO:0000313" key="2">
    <source>
        <dbReference type="EMBL" id="KTW04735.1"/>
    </source>
</evidence>
<organism evidence="2 3">
    <name type="scientific">Sphingomonas sanguinis</name>
    <dbReference type="NCBI Taxonomy" id="33051"/>
    <lineage>
        <taxon>Bacteria</taxon>
        <taxon>Pseudomonadati</taxon>
        <taxon>Pseudomonadota</taxon>
        <taxon>Alphaproteobacteria</taxon>
        <taxon>Sphingomonadales</taxon>
        <taxon>Sphingomonadaceae</taxon>
        <taxon>Sphingomonas</taxon>
    </lineage>
</organism>
<dbReference type="Proteomes" id="UP000074410">
    <property type="component" value="Unassembled WGS sequence"/>
</dbReference>
<evidence type="ECO:0000313" key="3">
    <source>
        <dbReference type="Proteomes" id="UP000074410"/>
    </source>
</evidence>
<dbReference type="InterPro" id="IPR036709">
    <property type="entry name" value="Autotransporte_beta_dom_sf"/>
</dbReference>
<feature type="domain" description="Autotransporter" evidence="1">
    <location>
        <begin position="1"/>
        <end position="201"/>
    </location>
</feature>
<dbReference type="GO" id="GO:0019867">
    <property type="term" value="C:outer membrane"/>
    <property type="evidence" value="ECO:0007669"/>
    <property type="project" value="InterPro"/>
</dbReference>
<dbReference type="Pfam" id="PF03797">
    <property type="entry name" value="Autotransporter"/>
    <property type="match status" value="1"/>
</dbReference>
<accession>A0A147J3Z2</accession>
<dbReference type="Gene3D" id="2.40.128.130">
    <property type="entry name" value="Autotransporter beta-domain"/>
    <property type="match status" value="1"/>
</dbReference>
<dbReference type="AlphaFoldDB" id="A0A147J3Z2"/>
<dbReference type="PROSITE" id="PS51208">
    <property type="entry name" value="AUTOTRANSPORTER"/>
    <property type="match status" value="1"/>
</dbReference>
<protein>
    <recommendedName>
        <fullName evidence="1">Autotransporter domain-containing protein</fullName>
    </recommendedName>
</protein>